<feature type="domain" description="DUF202" evidence="8">
    <location>
        <begin position="34"/>
        <end position="96"/>
    </location>
</feature>
<evidence type="ECO:0000256" key="6">
    <source>
        <dbReference type="SAM" id="Coils"/>
    </source>
</evidence>
<keyword evidence="4 7" id="KW-1133">Transmembrane helix</keyword>
<name>A0A1I2TF70_9BACT</name>
<dbReference type="STRING" id="1436961.SAMN05421739_10378"/>
<evidence type="ECO:0000256" key="5">
    <source>
        <dbReference type="ARBA" id="ARBA00023136"/>
    </source>
</evidence>
<keyword evidence="6" id="KW-0175">Coiled coil</keyword>
<evidence type="ECO:0000256" key="1">
    <source>
        <dbReference type="ARBA" id="ARBA00004651"/>
    </source>
</evidence>
<protein>
    <recommendedName>
        <fullName evidence="8">DUF202 domain-containing protein</fullName>
    </recommendedName>
</protein>
<proteinExistence type="predicted"/>
<evidence type="ECO:0000256" key="4">
    <source>
        <dbReference type="ARBA" id="ARBA00022989"/>
    </source>
</evidence>
<dbReference type="InterPro" id="IPR003807">
    <property type="entry name" value="DUF202"/>
</dbReference>
<organism evidence="9 10">
    <name type="scientific">Pontibacter chinhatensis</name>
    <dbReference type="NCBI Taxonomy" id="1436961"/>
    <lineage>
        <taxon>Bacteria</taxon>
        <taxon>Pseudomonadati</taxon>
        <taxon>Bacteroidota</taxon>
        <taxon>Cytophagia</taxon>
        <taxon>Cytophagales</taxon>
        <taxon>Hymenobacteraceae</taxon>
        <taxon>Pontibacter</taxon>
    </lineage>
</organism>
<evidence type="ECO:0000313" key="9">
    <source>
        <dbReference type="EMBL" id="SFG62739.1"/>
    </source>
</evidence>
<feature type="coiled-coil region" evidence="6">
    <location>
        <begin position="2"/>
        <end position="29"/>
    </location>
</feature>
<feature type="transmembrane region" description="Helical" evidence="7">
    <location>
        <begin position="43"/>
        <end position="61"/>
    </location>
</feature>
<reference evidence="10" key="1">
    <citation type="submission" date="2016-10" db="EMBL/GenBank/DDBJ databases">
        <authorList>
            <person name="Varghese N."/>
            <person name="Submissions S."/>
        </authorList>
    </citation>
    <scope>NUCLEOTIDE SEQUENCE [LARGE SCALE GENOMIC DNA]</scope>
    <source>
        <strain evidence="10">LP51</strain>
    </source>
</reference>
<keyword evidence="3 7" id="KW-0812">Transmembrane</keyword>
<dbReference type="EMBL" id="FOOT01000003">
    <property type="protein sequence ID" value="SFG62739.1"/>
    <property type="molecule type" value="Genomic_DNA"/>
</dbReference>
<accession>A0A1I2TF70</accession>
<dbReference type="Pfam" id="PF02656">
    <property type="entry name" value="DUF202"/>
    <property type="match status" value="1"/>
</dbReference>
<dbReference type="OrthoDB" id="582337at2"/>
<dbReference type="PANTHER" id="PTHR34187">
    <property type="entry name" value="FGR18P"/>
    <property type="match status" value="1"/>
</dbReference>
<dbReference type="GO" id="GO:0005886">
    <property type="term" value="C:plasma membrane"/>
    <property type="evidence" value="ECO:0007669"/>
    <property type="project" value="UniProtKB-SubCell"/>
</dbReference>
<dbReference type="PANTHER" id="PTHR34187:SF2">
    <property type="entry name" value="DUF202 DOMAIN-CONTAINING PROTEIN"/>
    <property type="match status" value="1"/>
</dbReference>
<dbReference type="AlphaFoldDB" id="A0A1I2TF70"/>
<dbReference type="InterPro" id="IPR052053">
    <property type="entry name" value="IM_YidH-like"/>
</dbReference>
<evidence type="ECO:0000256" key="2">
    <source>
        <dbReference type="ARBA" id="ARBA00022475"/>
    </source>
</evidence>
<evidence type="ECO:0000256" key="3">
    <source>
        <dbReference type="ARBA" id="ARBA00022692"/>
    </source>
</evidence>
<evidence type="ECO:0000256" key="7">
    <source>
        <dbReference type="SAM" id="Phobius"/>
    </source>
</evidence>
<keyword evidence="5 7" id="KW-0472">Membrane</keyword>
<evidence type="ECO:0000259" key="8">
    <source>
        <dbReference type="Pfam" id="PF02656"/>
    </source>
</evidence>
<dbReference type="Proteomes" id="UP000198724">
    <property type="component" value="Unassembled WGS sequence"/>
</dbReference>
<feature type="transmembrane region" description="Helical" evidence="7">
    <location>
        <begin position="67"/>
        <end position="89"/>
    </location>
</feature>
<evidence type="ECO:0000313" key="10">
    <source>
        <dbReference type="Proteomes" id="UP000198724"/>
    </source>
</evidence>
<keyword evidence="2" id="KW-1003">Cell membrane</keyword>
<comment type="subcellular location">
    <subcellularLocation>
        <location evidence="1">Cell membrane</location>
        <topology evidence="1">Multi-pass membrane protein</topology>
    </subcellularLocation>
</comment>
<sequence>MTISEQDEIKKLKKQLEHQEQKNAEIRDQMAVQRTIFANERTFMAYLRTSLAIVGGGFAALKFSDEGYLDMLGLMAMPLGAALAIYSFYRYLHRQKLIKQQMKEYTHTSYHHAKIHEKEAASYNNTP</sequence>
<gene>
    <name evidence="9" type="ORF">SAMN05421739_10378</name>
</gene>
<keyword evidence="10" id="KW-1185">Reference proteome</keyword>